<dbReference type="PROSITE" id="PS00475">
    <property type="entry name" value="RIBOSOMAL_L15"/>
    <property type="match status" value="1"/>
</dbReference>
<dbReference type="InterPro" id="IPR001196">
    <property type="entry name" value="Ribosomal_uL15_CS"/>
</dbReference>
<evidence type="ECO:0000259" key="5">
    <source>
        <dbReference type="Pfam" id="PF00828"/>
    </source>
</evidence>
<dbReference type="NCBIfam" id="NF003079">
    <property type="entry name" value="PRK04005.1"/>
    <property type="match status" value="1"/>
</dbReference>
<evidence type="ECO:0000256" key="2">
    <source>
        <dbReference type="ARBA" id="ARBA00022980"/>
    </source>
</evidence>
<gene>
    <name evidence="4" type="primary">rpl18e</name>
    <name evidence="7" type="ORF">ENT92_01010</name>
    <name evidence="6" type="ORF">ENU14_01120</name>
</gene>
<reference evidence="6" key="1">
    <citation type="journal article" date="2020" name="mSystems">
        <title>Genome- and Community-Level Interaction Insights into Carbon Utilization and Element Cycling Functions of Hydrothermarchaeota in Hydrothermal Sediment.</title>
        <authorList>
            <person name="Zhou Z."/>
            <person name="Liu Y."/>
            <person name="Xu W."/>
            <person name="Pan J."/>
            <person name="Luo Z.H."/>
            <person name="Li M."/>
        </authorList>
    </citation>
    <scope>NUCLEOTIDE SEQUENCE [LARGE SCALE GENOMIC DNA]</scope>
    <source>
        <strain evidence="7">SpSt-622</strain>
        <strain evidence="6">SpSt-642</strain>
    </source>
</reference>
<dbReference type="EMBL" id="DTAN01000042">
    <property type="protein sequence ID" value="HGU64783.1"/>
    <property type="molecule type" value="Genomic_DNA"/>
</dbReference>
<dbReference type="PANTHER" id="PTHR10934">
    <property type="entry name" value="60S RIBOSOMAL PROTEIN L18"/>
    <property type="match status" value="1"/>
</dbReference>
<organism evidence="6">
    <name type="scientific">Staphylothermus marinus</name>
    <dbReference type="NCBI Taxonomy" id="2280"/>
    <lineage>
        <taxon>Archaea</taxon>
        <taxon>Thermoproteota</taxon>
        <taxon>Thermoprotei</taxon>
        <taxon>Desulfurococcales</taxon>
        <taxon>Desulfurococcaceae</taxon>
        <taxon>Staphylothermus</taxon>
    </lineage>
</organism>
<feature type="domain" description="Large ribosomal subunit protein uL15/eL18" evidence="5">
    <location>
        <begin position="46"/>
        <end position="100"/>
    </location>
</feature>
<evidence type="ECO:0000256" key="4">
    <source>
        <dbReference type="HAMAP-Rule" id="MF_00329"/>
    </source>
</evidence>
<dbReference type="SUPFAM" id="SSF52080">
    <property type="entry name" value="Ribosomal proteins L15p and L18e"/>
    <property type="match status" value="1"/>
</dbReference>
<dbReference type="PANTHER" id="PTHR10934:SF2">
    <property type="entry name" value="LARGE RIBOSOMAL SUBUNIT PROTEIN EL18"/>
    <property type="match status" value="1"/>
</dbReference>
<dbReference type="Gene3D" id="3.100.10.10">
    <property type="match status" value="1"/>
</dbReference>
<keyword evidence="3 4" id="KW-0687">Ribonucleoprotein</keyword>
<protein>
    <recommendedName>
        <fullName evidence="4">Large ribosomal subunit protein eL18</fullName>
    </recommendedName>
</protein>
<comment type="caution">
    <text evidence="6">The sequence shown here is derived from an EMBL/GenBank/DDBJ whole genome shotgun (WGS) entry which is preliminary data.</text>
</comment>
<evidence type="ECO:0000313" key="6">
    <source>
        <dbReference type="EMBL" id="HGM58179.1"/>
    </source>
</evidence>
<dbReference type="InterPro" id="IPR036227">
    <property type="entry name" value="Ribosomal_uL15/eL18_sf"/>
</dbReference>
<evidence type="ECO:0000256" key="1">
    <source>
        <dbReference type="ARBA" id="ARBA00006815"/>
    </source>
</evidence>
<dbReference type="GO" id="GO:0006412">
    <property type="term" value="P:translation"/>
    <property type="evidence" value="ECO:0007669"/>
    <property type="project" value="UniProtKB-UniRule"/>
</dbReference>
<name>A0A7C4H565_STAMA</name>
<proteinExistence type="inferred from homology"/>
<dbReference type="Pfam" id="PF00828">
    <property type="entry name" value="Ribosomal_L27A"/>
    <property type="match status" value="1"/>
</dbReference>
<sequence>MKKTGPTNIVLRKTIRLLVKYSREYKAPIWRAIARELEKPARKRRVVNISRINRHTSAGDIVIVPGKVLGSGDLKHSVTVAAISFSKKALEKINKAGGRAIYITDLVKLNPSGSNVKIIG</sequence>
<dbReference type="InterPro" id="IPR022947">
    <property type="entry name" value="Ribosomal_eL18_arc"/>
</dbReference>
<dbReference type="GO" id="GO:0003735">
    <property type="term" value="F:structural constituent of ribosome"/>
    <property type="evidence" value="ECO:0007669"/>
    <property type="project" value="InterPro"/>
</dbReference>
<dbReference type="InterPro" id="IPR021131">
    <property type="entry name" value="Ribosomal_uL15/eL18"/>
</dbReference>
<dbReference type="InterPro" id="IPR000039">
    <property type="entry name" value="Ribosomal_eL18"/>
</dbReference>
<comment type="similarity">
    <text evidence="1 4">Belongs to the eukaryotic ribosomal protein eL18 family.</text>
</comment>
<evidence type="ECO:0000256" key="3">
    <source>
        <dbReference type="ARBA" id="ARBA00023274"/>
    </source>
</evidence>
<dbReference type="AlphaFoldDB" id="A0A7C4H565"/>
<dbReference type="HAMAP" id="MF_00329">
    <property type="entry name" value="Ribosomal_eL18"/>
    <property type="match status" value="1"/>
</dbReference>
<evidence type="ECO:0000313" key="7">
    <source>
        <dbReference type="EMBL" id="HGU64783.1"/>
    </source>
</evidence>
<dbReference type="EMBL" id="DTBJ01000013">
    <property type="protein sequence ID" value="HGM58179.1"/>
    <property type="molecule type" value="Genomic_DNA"/>
</dbReference>
<accession>A0A7C4H565</accession>
<dbReference type="GO" id="GO:0022625">
    <property type="term" value="C:cytosolic large ribosomal subunit"/>
    <property type="evidence" value="ECO:0007669"/>
    <property type="project" value="TreeGrafter"/>
</dbReference>
<dbReference type="GO" id="GO:0003723">
    <property type="term" value="F:RNA binding"/>
    <property type="evidence" value="ECO:0007669"/>
    <property type="project" value="TreeGrafter"/>
</dbReference>
<keyword evidence="2 4" id="KW-0689">Ribosomal protein</keyword>